<protein>
    <submittedName>
        <fullName evidence="1">Uncharacterized protein</fullName>
    </submittedName>
</protein>
<evidence type="ECO:0000313" key="2">
    <source>
        <dbReference type="Proteomes" id="UP001218218"/>
    </source>
</evidence>
<organism evidence="1 2">
    <name type="scientific">Mycena albidolilacea</name>
    <dbReference type="NCBI Taxonomy" id="1033008"/>
    <lineage>
        <taxon>Eukaryota</taxon>
        <taxon>Fungi</taxon>
        <taxon>Dikarya</taxon>
        <taxon>Basidiomycota</taxon>
        <taxon>Agaricomycotina</taxon>
        <taxon>Agaricomycetes</taxon>
        <taxon>Agaricomycetidae</taxon>
        <taxon>Agaricales</taxon>
        <taxon>Marasmiineae</taxon>
        <taxon>Mycenaceae</taxon>
        <taxon>Mycena</taxon>
    </lineage>
</organism>
<dbReference type="AlphaFoldDB" id="A0AAD7AL10"/>
<comment type="caution">
    <text evidence="1">The sequence shown here is derived from an EMBL/GenBank/DDBJ whole genome shotgun (WGS) entry which is preliminary data.</text>
</comment>
<evidence type="ECO:0000313" key="1">
    <source>
        <dbReference type="EMBL" id="KAJ7361696.1"/>
    </source>
</evidence>
<gene>
    <name evidence="1" type="ORF">DFH08DRAFT_685138</name>
</gene>
<dbReference type="Proteomes" id="UP001218218">
    <property type="component" value="Unassembled WGS sequence"/>
</dbReference>
<feature type="non-terminal residue" evidence="1">
    <location>
        <position position="111"/>
    </location>
</feature>
<proteinExistence type="predicted"/>
<keyword evidence="2" id="KW-1185">Reference proteome</keyword>
<reference evidence="1" key="1">
    <citation type="submission" date="2023-03" db="EMBL/GenBank/DDBJ databases">
        <title>Massive genome expansion in bonnet fungi (Mycena s.s.) driven by repeated elements and novel gene families across ecological guilds.</title>
        <authorList>
            <consortium name="Lawrence Berkeley National Laboratory"/>
            <person name="Harder C.B."/>
            <person name="Miyauchi S."/>
            <person name="Viragh M."/>
            <person name="Kuo A."/>
            <person name="Thoen E."/>
            <person name="Andreopoulos B."/>
            <person name="Lu D."/>
            <person name="Skrede I."/>
            <person name="Drula E."/>
            <person name="Henrissat B."/>
            <person name="Morin E."/>
            <person name="Kohler A."/>
            <person name="Barry K."/>
            <person name="LaButti K."/>
            <person name="Morin E."/>
            <person name="Salamov A."/>
            <person name="Lipzen A."/>
            <person name="Mereny Z."/>
            <person name="Hegedus B."/>
            <person name="Baldrian P."/>
            <person name="Stursova M."/>
            <person name="Weitz H."/>
            <person name="Taylor A."/>
            <person name="Grigoriev I.V."/>
            <person name="Nagy L.G."/>
            <person name="Martin F."/>
            <person name="Kauserud H."/>
        </authorList>
    </citation>
    <scope>NUCLEOTIDE SEQUENCE</scope>
    <source>
        <strain evidence="1">CBHHK002</strain>
    </source>
</reference>
<name>A0AAD7AL10_9AGAR</name>
<sequence>CRMGCDAIENVHHIFVHCRRYDAWRTRAADKLHKWAKAKLTEKGFEEVDWHVPNFDHLLPLRNDLSKLAFTCLTYHFSADWHTTSIRLARRIWGNWQKETVVTLDVCSRRR</sequence>
<dbReference type="EMBL" id="JARIHO010000005">
    <property type="protein sequence ID" value="KAJ7361696.1"/>
    <property type="molecule type" value="Genomic_DNA"/>
</dbReference>
<accession>A0AAD7AL10</accession>